<protein>
    <recommendedName>
        <fullName evidence="3">Apea-like HEPN domain-containing protein</fullName>
    </recommendedName>
</protein>
<evidence type="ECO:0008006" key="3">
    <source>
        <dbReference type="Google" id="ProtNLM"/>
    </source>
</evidence>
<dbReference type="AlphaFoldDB" id="A0A5M9P178"/>
<proteinExistence type="predicted"/>
<accession>A0A5M9P178</accession>
<dbReference type="RefSeq" id="WP_143691599.1">
    <property type="nucleotide sequence ID" value="NZ_AP025492.1"/>
</dbReference>
<dbReference type="Proteomes" id="UP000322521">
    <property type="component" value="Unassembled WGS sequence"/>
</dbReference>
<sequence>MKIILNHSSNHESNEYLRALWAKFRTVYGKCAWQFMPHKHGQSKTVHFGFMDIGLDSTFEVSINYERKGVIKSINLESSLPREQLDLVSTLCSGLSQSSNKEPFIISTVLDSRLPSFAPVVGNGYRIFHRDSGESVLEVQVLAFDHHDAVHIAACKLQNICDLLAVFTNSFVKLTQFMCSKSFTEVTENLLFSGDLDWVDDHPIENKLTTLASYQKSALDLLLQGKVKNQFINGAAHFNNAAFLLKDYSLAQGALTDTATVLYVSALESCAMTRDVVKESCSSCGQVKYSIRRRVLDLVGEFLPSHLVRFIDGYYASRSKFLHEGIKSSNNNYFGTSIPQLSLSSDSGCKVATTVLPINLRDYVSYIFRGTAMSEVAYDS</sequence>
<organism evidence="1 2">
    <name type="scientific">Vibrio gigantis</name>
    <dbReference type="NCBI Taxonomy" id="296199"/>
    <lineage>
        <taxon>Bacteria</taxon>
        <taxon>Pseudomonadati</taxon>
        <taxon>Pseudomonadota</taxon>
        <taxon>Gammaproteobacteria</taxon>
        <taxon>Vibrionales</taxon>
        <taxon>Vibrionaceae</taxon>
        <taxon>Vibrio</taxon>
    </lineage>
</organism>
<keyword evidence="2" id="KW-1185">Reference proteome</keyword>
<comment type="caution">
    <text evidence="1">The sequence shown here is derived from an EMBL/GenBank/DDBJ whole genome shotgun (WGS) entry which is preliminary data.</text>
</comment>
<evidence type="ECO:0000313" key="1">
    <source>
        <dbReference type="EMBL" id="KAA8678434.1"/>
    </source>
</evidence>
<reference evidence="1 2" key="1">
    <citation type="submission" date="2019-09" db="EMBL/GenBank/DDBJ databases">
        <title>Draft genome sequence of various Type strains from the CCUG.</title>
        <authorList>
            <person name="Pineiro-Iglesias B."/>
            <person name="Tunovic T."/>
            <person name="Unosson C."/>
            <person name="Inganas E."/>
            <person name="Ohlen M."/>
            <person name="Cardew S."/>
            <person name="Jensie-Markopoulos S."/>
            <person name="Salva-Serra F."/>
            <person name="Jaen-Luchoro D."/>
            <person name="Karlsson R."/>
            <person name="Svensson-Stadler L."/>
            <person name="Chun J."/>
            <person name="Moore E."/>
        </authorList>
    </citation>
    <scope>NUCLEOTIDE SEQUENCE [LARGE SCALE GENOMIC DNA]</scope>
    <source>
        <strain evidence="1 2">CCUG 56969T</strain>
    </source>
</reference>
<name>A0A5M9P178_9VIBR</name>
<evidence type="ECO:0000313" key="2">
    <source>
        <dbReference type="Proteomes" id="UP000322521"/>
    </source>
</evidence>
<dbReference type="EMBL" id="VXJS01000003">
    <property type="protein sequence ID" value="KAA8678434.1"/>
    <property type="molecule type" value="Genomic_DNA"/>
</dbReference>
<dbReference type="OrthoDB" id="2987760at2"/>
<gene>
    <name evidence="1" type="ORF">F4W18_06750</name>
</gene>